<protein>
    <submittedName>
        <fullName evidence="1">Uncharacterized protein</fullName>
    </submittedName>
</protein>
<dbReference type="Proteomes" id="UP001500897">
    <property type="component" value="Unassembled WGS sequence"/>
</dbReference>
<gene>
    <name evidence="1" type="ORF">GCM10009759_66490</name>
</gene>
<keyword evidence="2" id="KW-1185">Reference proteome</keyword>
<evidence type="ECO:0000313" key="2">
    <source>
        <dbReference type="Proteomes" id="UP001500897"/>
    </source>
</evidence>
<dbReference type="EMBL" id="BAAANS010000064">
    <property type="protein sequence ID" value="GAA2118853.1"/>
    <property type="molecule type" value="Genomic_DNA"/>
</dbReference>
<sequence length="75" mass="7964">MIQWDAAVALAVRLTEATGSETRILRTPQGGYRLETVSSDFDPVVVDAVLADLVSGALEPWGLPGVRPEVTWVGG</sequence>
<accession>A0ABP5JNB5</accession>
<proteinExistence type="predicted"/>
<organism evidence="1 2">
    <name type="scientific">Kitasatospora saccharophila</name>
    <dbReference type="NCBI Taxonomy" id="407973"/>
    <lineage>
        <taxon>Bacteria</taxon>
        <taxon>Bacillati</taxon>
        <taxon>Actinomycetota</taxon>
        <taxon>Actinomycetes</taxon>
        <taxon>Kitasatosporales</taxon>
        <taxon>Streptomycetaceae</taxon>
        <taxon>Kitasatospora</taxon>
    </lineage>
</organism>
<evidence type="ECO:0000313" key="1">
    <source>
        <dbReference type="EMBL" id="GAA2118853.1"/>
    </source>
</evidence>
<comment type="caution">
    <text evidence="1">The sequence shown here is derived from an EMBL/GenBank/DDBJ whole genome shotgun (WGS) entry which is preliminary data.</text>
</comment>
<reference evidence="2" key="1">
    <citation type="journal article" date="2019" name="Int. J. Syst. Evol. Microbiol.">
        <title>The Global Catalogue of Microorganisms (GCM) 10K type strain sequencing project: providing services to taxonomists for standard genome sequencing and annotation.</title>
        <authorList>
            <consortium name="The Broad Institute Genomics Platform"/>
            <consortium name="The Broad Institute Genome Sequencing Center for Infectious Disease"/>
            <person name="Wu L."/>
            <person name="Ma J."/>
        </authorList>
    </citation>
    <scope>NUCLEOTIDE SEQUENCE [LARGE SCALE GENOMIC DNA]</scope>
    <source>
        <strain evidence="2">JCM 14559</strain>
    </source>
</reference>
<name>A0ABP5JNB5_9ACTN</name>